<dbReference type="EMBL" id="MLJW01000010">
    <property type="protein sequence ID" value="OIR15092.1"/>
    <property type="molecule type" value="Genomic_DNA"/>
</dbReference>
<accession>A0A1J5TN14</accession>
<dbReference type="InterPro" id="IPR052340">
    <property type="entry name" value="RNase_Y/CdgJ"/>
</dbReference>
<dbReference type="Gene3D" id="1.10.3210.10">
    <property type="entry name" value="Hypothetical protein af1432"/>
    <property type="match status" value="1"/>
</dbReference>
<dbReference type="PANTHER" id="PTHR33525">
    <property type="match status" value="1"/>
</dbReference>
<evidence type="ECO:0000259" key="1">
    <source>
        <dbReference type="PROSITE" id="PS51833"/>
    </source>
</evidence>
<protein>
    <submittedName>
        <fullName evidence="2">HDOD domain protein</fullName>
    </submittedName>
</protein>
<reference evidence="2" key="1">
    <citation type="submission" date="2016-10" db="EMBL/GenBank/DDBJ databases">
        <title>Sequence of Gallionella enrichment culture.</title>
        <authorList>
            <person name="Poehlein A."/>
            <person name="Muehling M."/>
            <person name="Daniel R."/>
        </authorList>
    </citation>
    <scope>NUCLEOTIDE SEQUENCE</scope>
</reference>
<organism evidence="2">
    <name type="scientific">mine drainage metagenome</name>
    <dbReference type="NCBI Taxonomy" id="410659"/>
    <lineage>
        <taxon>unclassified sequences</taxon>
        <taxon>metagenomes</taxon>
        <taxon>ecological metagenomes</taxon>
    </lineage>
</organism>
<dbReference type="Pfam" id="PF08668">
    <property type="entry name" value="HDOD"/>
    <property type="match status" value="1"/>
</dbReference>
<evidence type="ECO:0000313" key="2">
    <source>
        <dbReference type="EMBL" id="OIR15092.1"/>
    </source>
</evidence>
<sequence>MSAIPVAVETSAVSAADIVQALQHLPSAPKVLPRLTQLLNDANSSINEIVALVRLDPGIAARVLQVANSVYYGKGLRVCSVDEAVLRLGYDQVYQMVSYASASQILIRPLAVYGIEADELWKQAVACALAAETLATLVGEDRNIAYTVGLLHGVGMVAINEWAIQHPPVLMFMHKGLPFEYIESERALTGLSQAEVGAALLDQWDFPVSMCSPVRWQYAPLGSPGHIRMAALLQVAKWIRSVVCFPEETFAMPESYIIQPLRLGTAQLRRVVGEVRLRLIAVRHLLEIAE</sequence>
<dbReference type="SUPFAM" id="SSF109604">
    <property type="entry name" value="HD-domain/PDEase-like"/>
    <property type="match status" value="1"/>
</dbReference>
<dbReference type="AlphaFoldDB" id="A0A1J5TN14"/>
<gene>
    <name evidence="2" type="ORF">GALL_42110</name>
</gene>
<dbReference type="PROSITE" id="PS51833">
    <property type="entry name" value="HDOD"/>
    <property type="match status" value="1"/>
</dbReference>
<feature type="domain" description="HDOD" evidence="1">
    <location>
        <begin position="25"/>
        <end position="220"/>
    </location>
</feature>
<comment type="caution">
    <text evidence="2">The sequence shown here is derived from an EMBL/GenBank/DDBJ whole genome shotgun (WGS) entry which is preliminary data.</text>
</comment>
<dbReference type="InterPro" id="IPR013976">
    <property type="entry name" value="HDOD"/>
</dbReference>
<name>A0A1J5TN14_9ZZZZ</name>
<proteinExistence type="predicted"/>
<dbReference type="PANTHER" id="PTHR33525:SF5">
    <property type="entry name" value="TWO COMPONENT SIGNAL TRANSDUCTION SYSTEM RESPONSE REGULATOR"/>
    <property type="match status" value="1"/>
</dbReference>